<sequence length="373" mass="42937">MKKIICFFIIIIMNSVFIVGCFSYKDINKVLFVTSVFVDINKNNNNPIMYVEAFKANIGGENEAGKDERLIFKGTGKTLLETVRDIALGSSFKLDYTQNKVVVFTQRAAEYGLDNFVDFFDRDQELLIRSYIAICIDDPEKIIKPNYKEENYVGIYIRELIDNIGASSRAMELPLNEFYNQRLIGDKINIVTIIQKKKDVLQNQIEISGGAIIKDDKMVGVIKREEGQGFNFMMNSVKSGTLEPANPQENNKFITLEILNSKTNTKIEYDEKGIKLIKNIRVKTSLAEVQKQFTINDRSLKQLEQTTENNIKKACYNIFYKFKDENLDVFDITEELYRKYPEKKVENIMEIIDLIVNVDVKVESANDTLNFGK</sequence>
<accession>A0ABT4CZ70</accession>
<name>A0ABT4CZ70_9CLOT</name>
<feature type="domain" description="Spore germination protein N-terminal" evidence="9">
    <location>
        <begin position="24"/>
        <end position="182"/>
    </location>
</feature>
<keyword evidence="11" id="KW-1185">Reference proteome</keyword>
<keyword evidence="4" id="KW-0732">Signal</keyword>
<keyword evidence="3" id="KW-0309">Germination</keyword>
<feature type="domain" description="Spore germination GerAC-like C-terminal" evidence="8">
    <location>
        <begin position="208"/>
        <end position="363"/>
    </location>
</feature>
<dbReference type="Proteomes" id="UP001078443">
    <property type="component" value="Unassembled WGS sequence"/>
</dbReference>
<keyword evidence="6" id="KW-0564">Palmitate</keyword>
<evidence type="ECO:0000256" key="5">
    <source>
        <dbReference type="ARBA" id="ARBA00023136"/>
    </source>
</evidence>
<protein>
    <submittedName>
        <fullName evidence="10">Ger(X)C family spore germination protein</fullName>
    </submittedName>
</protein>
<comment type="caution">
    <text evidence="10">The sequence shown here is derived from an EMBL/GenBank/DDBJ whole genome shotgun (WGS) entry which is preliminary data.</text>
</comment>
<keyword evidence="5" id="KW-0472">Membrane</keyword>
<evidence type="ECO:0000256" key="3">
    <source>
        <dbReference type="ARBA" id="ARBA00022544"/>
    </source>
</evidence>
<dbReference type="PANTHER" id="PTHR35789:SF1">
    <property type="entry name" value="SPORE GERMINATION PROTEIN B3"/>
    <property type="match status" value="1"/>
</dbReference>
<evidence type="ECO:0000256" key="1">
    <source>
        <dbReference type="ARBA" id="ARBA00004635"/>
    </source>
</evidence>
<evidence type="ECO:0000313" key="11">
    <source>
        <dbReference type="Proteomes" id="UP001078443"/>
    </source>
</evidence>
<gene>
    <name evidence="10" type="ORF">OW763_07905</name>
</gene>
<comment type="similarity">
    <text evidence="2">Belongs to the GerABKC lipoprotein family.</text>
</comment>
<dbReference type="InterPro" id="IPR057336">
    <property type="entry name" value="GerAC_N"/>
</dbReference>
<dbReference type="PROSITE" id="PS51257">
    <property type="entry name" value="PROKAR_LIPOPROTEIN"/>
    <property type="match status" value="1"/>
</dbReference>
<evidence type="ECO:0000256" key="6">
    <source>
        <dbReference type="ARBA" id="ARBA00023139"/>
    </source>
</evidence>
<dbReference type="NCBIfam" id="TIGR02887">
    <property type="entry name" value="spore_ger_x_C"/>
    <property type="match status" value="1"/>
</dbReference>
<dbReference type="Pfam" id="PF25198">
    <property type="entry name" value="Spore_GerAC_N"/>
    <property type="match status" value="1"/>
</dbReference>
<dbReference type="Gene3D" id="3.30.300.210">
    <property type="entry name" value="Nutrient germinant receptor protein C, domain 3"/>
    <property type="match status" value="1"/>
</dbReference>
<dbReference type="EMBL" id="JAPQER010000002">
    <property type="protein sequence ID" value="MCY6484278.1"/>
    <property type="molecule type" value="Genomic_DNA"/>
</dbReference>
<dbReference type="InterPro" id="IPR046953">
    <property type="entry name" value="Spore_GerAC-like_C"/>
</dbReference>
<proteinExistence type="inferred from homology"/>
<dbReference type="Pfam" id="PF05504">
    <property type="entry name" value="Spore_GerAC"/>
    <property type="match status" value="1"/>
</dbReference>
<reference evidence="10" key="1">
    <citation type="submission" date="2022-12" db="EMBL/GenBank/DDBJ databases">
        <authorList>
            <person name="Wang J."/>
        </authorList>
    </citation>
    <scope>NUCLEOTIDE SEQUENCE</scope>
    <source>
        <strain evidence="10">HY-45-18</strain>
    </source>
</reference>
<evidence type="ECO:0000259" key="8">
    <source>
        <dbReference type="Pfam" id="PF05504"/>
    </source>
</evidence>
<evidence type="ECO:0000256" key="4">
    <source>
        <dbReference type="ARBA" id="ARBA00022729"/>
    </source>
</evidence>
<dbReference type="RefSeq" id="WP_268040549.1">
    <property type="nucleotide sequence ID" value="NZ_JAPQER010000002.1"/>
</dbReference>
<keyword evidence="7" id="KW-0449">Lipoprotein</keyword>
<dbReference type="InterPro" id="IPR008844">
    <property type="entry name" value="Spore_GerAC-like"/>
</dbReference>
<evidence type="ECO:0000256" key="2">
    <source>
        <dbReference type="ARBA" id="ARBA00007886"/>
    </source>
</evidence>
<dbReference type="PANTHER" id="PTHR35789">
    <property type="entry name" value="SPORE GERMINATION PROTEIN B3"/>
    <property type="match status" value="1"/>
</dbReference>
<evidence type="ECO:0000256" key="7">
    <source>
        <dbReference type="ARBA" id="ARBA00023288"/>
    </source>
</evidence>
<evidence type="ECO:0000313" key="10">
    <source>
        <dbReference type="EMBL" id="MCY6484278.1"/>
    </source>
</evidence>
<organism evidence="10 11">
    <name type="scientific">Clostridium aestuarii</name>
    <dbReference type="NCBI Taxonomy" id="338193"/>
    <lineage>
        <taxon>Bacteria</taxon>
        <taxon>Bacillati</taxon>
        <taxon>Bacillota</taxon>
        <taxon>Clostridia</taxon>
        <taxon>Eubacteriales</taxon>
        <taxon>Clostridiaceae</taxon>
        <taxon>Clostridium</taxon>
    </lineage>
</organism>
<comment type="subcellular location">
    <subcellularLocation>
        <location evidence="1">Membrane</location>
        <topology evidence="1">Lipid-anchor</topology>
    </subcellularLocation>
</comment>
<evidence type="ECO:0000259" key="9">
    <source>
        <dbReference type="Pfam" id="PF25198"/>
    </source>
</evidence>
<dbReference type="InterPro" id="IPR038501">
    <property type="entry name" value="Spore_GerAC_C_sf"/>
</dbReference>